<keyword evidence="2" id="KW-1185">Reference proteome</keyword>
<protein>
    <recommendedName>
        <fullName evidence="3">HTH merR-type domain-containing protein</fullName>
    </recommendedName>
</protein>
<evidence type="ECO:0008006" key="3">
    <source>
        <dbReference type="Google" id="ProtNLM"/>
    </source>
</evidence>
<comment type="caution">
    <text evidence="1">The sequence shown here is derived from an EMBL/GenBank/DDBJ whole genome shotgun (WGS) entry which is preliminary data.</text>
</comment>
<gene>
    <name evidence="1" type="ORF">RU86_GL000255</name>
</gene>
<organism evidence="1 2">
    <name type="scientific">Pseudolactococcus piscium</name>
    <dbReference type="NCBI Taxonomy" id="1364"/>
    <lineage>
        <taxon>Bacteria</taxon>
        <taxon>Bacillati</taxon>
        <taxon>Bacillota</taxon>
        <taxon>Bacilli</taxon>
        <taxon>Lactobacillales</taxon>
        <taxon>Streptococcaceae</taxon>
        <taxon>Pseudolactococcus</taxon>
    </lineage>
</organism>
<dbReference type="Proteomes" id="UP000218282">
    <property type="component" value="Unassembled WGS sequence"/>
</dbReference>
<reference evidence="1 2" key="1">
    <citation type="submission" date="2014-12" db="EMBL/GenBank/DDBJ databases">
        <title>Draft genome sequences of 10 type strains of Lactococcus.</title>
        <authorList>
            <person name="Sun Z."/>
            <person name="Zhong Z."/>
            <person name="Liu W."/>
            <person name="Zhang W."/>
            <person name="Zhang H."/>
        </authorList>
    </citation>
    <scope>NUCLEOTIDE SEQUENCE [LARGE SCALE GENOMIC DNA]</scope>
    <source>
        <strain evidence="1 2">DSM 6634</strain>
    </source>
</reference>
<sequence>MGIKGEANMDNTKIEKFNEKFLIANIEKQLSILIDLIIDKRDSKPSLGILTQKELLEQLNIALNTLKSWELKGLKRLEPPIEGTRTVYYKVSDVILFLEN</sequence>
<proteinExistence type="predicted"/>
<dbReference type="AlphaFoldDB" id="A0A2A5RZB9"/>
<dbReference type="EMBL" id="JXJW01000010">
    <property type="protein sequence ID" value="PCS06596.1"/>
    <property type="molecule type" value="Genomic_DNA"/>
</dbReference>
<name>A0A2A5RZB9_9LACT</name>
<dbReference type="InterPro" id="IPR009061">
    <property type="entry name" value="DNA-bd_dom_put_sf"/>
</dbReference>
<accession>A0A2A5RZB9</accession>
<evidence type="ECO:0000313" key="2">
    <source>
        <dbReference type="Proteomes" id="UP000218282"/>
    </source>
</evidence>
<evidence type="ECO:0000313" key="1">
    <source>
        <dbReference type="EMBL" id="PCS06596.1"/>
    </source>
</evidence>
<dbReference type="SUPFAM" id="SSF46955">
    <property type="entry name" value="Putative DNA-binding domain"/>
    <property type="match status" value="1"/>
</dbReference>